<organism evidence="3 4">
    <name type="scientific">Candidatus Methylocalor cossyra</name>
    <dbReference type="NCBI Taxonomy" id="3108543"/>
    <lineage>
        <taxon>Bacteria</taxon>
        <taxon>Pseudomonadati</taxon>
        <taxon>Pseudomonadota</taxon>
        <taxon>Gammaproteobacteria</taxon>
        <taxon>Methylococcales</taxon>
        <taxon>Methylococcaceae</taxon>
        <taxon>Candidatus Methylocalor</taxon>
    </lineage>
</organism>
<feature type="transmembrane region" description="Helical" evidence="1">
    <location>
        <begin position="81"/>
        <end position="99"/>
    </location>
</feature>
<gene>
    <name evidence="3" type="ORF">MECH1_V1_1260</name>
</gene>
<dbReference type="Proteomes" id="UP001497493">
    <property type="component" value="Chromosome"/>
</dbReference>
<keyword evidence="4" id="KW-1185">Reference proteome</keyword>
<dbReference type="CDD" id="cd04458">
    <property type="entry name" value="CSP_CDS"/>
    <property type="match status" value="1"/>
</dbReference>
<keyword evidence="1" id="KW-0472">Membrane</keyword>
<evidence type="ECO:0000256" key="1">
    <source>
        <dbReference type="SAM" id="Phobius"/>
    </source>
</evidence>
<dbReference type="Pfam" id="PF06961">
    <property type="entry name" value="DUF1294"/>
    <property type="match status" value="1"/>
</dbReference>
<sequence length="196" mass="22715">MWNDLKGFGFVRPEASEDDYFIHISAFKKGMTRRPEIGDEVRFRPSDLPGKKRASFALIEGMEYERPAPKPFVLVPKRRSWAVNLLILSPLLMSSFLIWHSGNPIPLFSYCIFSLLIMFLYGADKTHAATRNWRIPESYLHILELMGGWPGALMAQNEFRHKTRKSLYQVLFRAIIVLHLLAWAGYFYLSFRPSTG</sequence>
<dbReference type="InterPro" id="IPR012340">
    <property type="entry name" value="NA-bd_OB-fold"/>
</dbReference>
<keyword evidence="1" id="KW-0812">Transmembrane</keyword>
<feature type="domain" description="CSD" evidence="2">
    <location>
        <begin position="1"/>
        <end position="61"/>
    </location>
</feature>
<dbReference type="InterPro" id="IPR002059">
    <property type="entry name" value="CSP_DNA-bd"/>
</dbReference>
<evidence type="ECO:0000259" key="2">
    <source>
        <dbReference type="PROSITE" id="PS51857"/>
    </source>
</evidence>
<dbReference type="Pfam" id="PF00313">
    <property type="entry name" value="CSD"/>
    <property type="match status" value="1"/>
</dbReference>
<proteinExistence type="predicted"/>
<protein>
    <recommendedName>
        <fullName evidence="2">CSD domain-containing protein</fullName>
    </recommendedName>
</protein>
<dbReference type="EMBL" id="OZ026884">
    <property type="protein sequence ID" value="CAL1240036.1"/>
    <property type="molecule type" value="Genomic_DNA"/>
</dbReference>
<dbReference type="InterPro" id="IPR010718">
    <property type="entry name" value="DUF1294"/>
</dbReference>
<dbReference type="SUPFAM" id="SSF50249">
    <property type="entry name" value="Nucleic acid-binding proteins"/>
    <property type="match status" value="1"/>
</dbReference>
<keyword evidence="1" id="KW-1133">Transmembrane helix</keyword>
<feature type="transmembrane region" description="Helical" evidence="1">
    <location>
        <begin position="105"/>
        <end position="123"/>
    </location>
</feature>
<evidence type="ECO:0000313" key="4">
    <source>
        <dbReference type="Proteomes" id="UP001497493"/>
    </source>
</evidence>
<dbReference type="Gene3D" id="2.40.50.140">
    <property type="entry name" value="Nucleic acid-binding proteins"/>
    <property type="match status" value="1"/>
</dbReference>
<dbReference type="PROSITE" id="PS51857">
    <property type="entry name" value="CSD_2"/>
    <property type="match status" value="1"/>
</dbReference>
<name>A0ABM9NHF4_9GAMM</name>
<dbReference type="RefSeq" id="WP_348759910.1">
    <property type="nucleotide sequence ID" value="NZ_OZ026884.1"/>
</dbReference>
<feature type="transmembrane region" description="Helical" evidence="1">
    <location>
        <begin position="170"/>
        <end position="189"/>
    </location>
</feature>
<accession>A0ABM9NHF4</accession>
<evidence type="ECO:0000313" key="3">
    <source>
        <dbReference type="EMBL" id="CAL1240036.1"/>
    </source>
</evidence>
<reference evidence="3 4" key="1">
    <citation type="submission" date="2024-04" db="EMBL/GenBank/DDBJ databases">
        <authorList>
            <person name="Cremers G."/>
        </authorList>
    </citation>
    <scope>NUCLEOTIDE SEQUENCE [LARGE SCALE GENOMIC DNA]</scope>
    <source>
        <strain evidence="3">MeCH1-AG</strain>
    </source>
</reference>